<dbReference type="Gene3D" id="3.40.630.10">
    <property type="entry name" value="Zn peptidases"/>
    <property type="match status" value="1"/>
</dbReference>
<dbReference type="SUPFAM" id="SSF55031">
    <property type="entry name" value="Bacterial exopeptidase dimerisation domain"/>
    <property type="match status" value="1"/>
</dbReference>
<feature type="domain" description="Peptidase M20 dimerisation" evidence="3">
    <location>
        <begin position="161"/>
        <end position="262"/>
    </location>
</feature>
<dbReference type="InterPro" id="IPR011650">
    <property type="entry name" value="Peptidase_M20_dimer"/>
</dbReference>
<keyword evidence="2" id="KW-0378">Hydrolase</keyword>
<protein>
    <submittedName>
        <fullName evidence="6">Unannotated protein</fullName>
    </submittedName>
</protein>
<dbReference type="InterPro" id="IPR036264">
    <property type="entry name" value="Bact_exopeptidase_dim_dom"/>
</dbReference>
<dbReference type="Pfam" id="PF07687">
    <property type="entry name" value="M20_dimer"/>
    <property type="match status" value="1"/>
</dbReference>
<dbReference type="InterPro" id="IPR050072">
    <property type="entry name" value="Peptidase_M20A"/>
</dbReference>
<dbReference type="AlphaFoldDB" id="A0A6J7R4S4"/>
<dbReference type="EMBL" id="CAFABE010000099">
    <property type="protein sequence ID" value="CAB4833681.1"/>
    <property type="molecule type" value="Genomic_DNA"/>
</dbReference>
<dbReference type="GO" id="GO:0008777">
    <property type="term" value="F:acetylornithine deacetylase activity"/>
    <property type="evidence" value="ECO:0007669"/>
    <property type="project" value="TreeGrafter"/>
</dbReference>
<keyword evidence="1" id="KW-0479">Metal-binding</keyword>
<dbReference type="EMBL" id="CAFBPM010000009">
    <property type="protein sequence ID" value="CAB5023729.1"/>
    <property type="molecule type" value="Genomic_DNA"/>
</dbReference>
<dbReference type="InterPro" id="IPR002933">
    <property type="entry name" value="Peptidase_M20"/>
</dbReference>
<dbReference type="Pfam" id="PF01546">
    <property type="entry name" value="Peptidase_M20"/>
    <property type="match status" value="1"/>
</dbReference>
<evidence type="ECO:0000313" key="5">
    <source>
        <dbReference type="EMBL" id="CAB4860726.1"/>
    </source>
</evidence>
<dbReference type="SUPFAM" id="SSF53187">
    <property type="entry name" value="Zn-dependent exopeptidases"/>
    <property type="match status" value="1"/>
</dbReference>
<proteinExistence type="predicted"/>
<evidence type="ECO:0000313" key="6">
    <source>
        <dbReference type="EMBL" id="CAB5023729.1"/>
    </source>
</evidence>
<dbReference type="GO" id="GO:0009014">
    <property type="term" value="F:succinyl-diaminopimelate desuccinylase activity"/>
    <property type="evidence" value="ECO:0007669"/>
    <property type="project" value="InterPro"/>
</dbReference>
<evidence type="ECO:0000313" key="4">
    <source>
        <dbReference type="EMBL" id="CAB4833681.1"/>
    </source>
</evidence>
<evidence type="ECO:0000259" key="3">
    <source>
        <dbReference type="Pfam" id="PF07687"/>
    </source>
</evidence>
<gene>
    <name evidence="4" type="ORF">UFOPK3164_01516</name>
    <name evidence="5" type="ORF">UFOPK3427_00169</name>
    <name evidence="6" type="ORF">UFOPK4112_01072</name>
</gene>
<accession>A0A6J7R4S4</accession>
<organism evidence="6">
    <name type="scientific">freshwater metagenome</name>
    <dbReference type="NCBI Taxonomy" id="449393"/>
    <lineage>
        <taxon>unclassified sequences</taxon>
        <taxon>metagenomes</taxon>
        <taxon>ecological metagenomes</taxon>
    </lineage>
</organism>
<name>A0A6J7R4S4_9ZZZZ</name>
<dbReference type="PANTHER" id="PTHR43808">
    <property type="entry name" value="ACETYLORNITHINE DEACETYLASE"/>
    <property type="match status" value="1"/>
</dbReference>
<reference evidence="6" key="1">
    <citation type="submission" date="2020-05" db="EMBL/GenBank/DDBJ databases">
        <authorList>
            <person name="Chiriac C."/>
            <person name="Salcher M."/>
            <person name="Ghai R."/>
            <person name="Kavagutti S V."/>
        </authorList>
    </citation>
    <scope>NUCLEOTIDE SEQUENCE</scope>
</reference>
<evidence type="ECO:0000256" key="2">
    <source>
        <dbReference type="ARBA" id="ARBA00022801"/>
    </source>
</evidence>
<dbReference type="NCBIfam" id="TIGR01900">
    <property type="entry name" value="dapE-gram_pos"/>
    <property type="match status" value="1"/>
</dbReference>
<evidence type="ECO:0000256" key="1">
    <source>
        <dbReference type="ARBA" id="ARBA00022723"/>
    </source>
</evidence>
<dbReference type="PANTHER" id="PTHR43808:SF31">
    <property type="entry name" value="N-ACETYL-L-CITRULLINE DEACETYLASE"/>
    <property type="match status" value="1"/>
</dbReference>
<sequence>MSEVIDLASELIGVDSPSRHEEEIADTVEQYVRTIPHLEVTRVGNNVIARTHLGKSQRVVMAGHLDTVPVGIAHPTIKDGELWGLGAADMKGTLAAMLVVARRLEEPAVDLSWVFYAREEIARSESGLREIASHDAELLQGDVAILGEPTNGSVEAGCQGTMHLTASFRGVAAHTARPFMGVNAIHRLNDILPSLVDASPRSVEIDGVTFVEQIQVVGMRGGSAGNVIPDEAVLQINHRFAPDRSASEAEAWVRSLVEGHLDERYGDDLRVDDVAEGALPNLKHPLLQRLVELSDKPVSAKVGWTDVATFAALGVPAANFGAGDPMLAHHADERVPVGALDEVARVFTLLLGG</sequence>
<dbReference type="GO" id="GO:0009089">
    <property type="term" value="P:lysine biosynthetic process via diaminopimelate"/>
    <property type="evidence" value="ECO:0007669"/>
    <property type="project" value="InterPro"/>
</dbReference>
<dbReference type="GO" id="GO:0046872">
    <property type="term" value="F:metal ion binding"/>
    <property type="evidence" value="ECO:0007669"/>
    <property type="project" value="UniProtKB-KW"/>
</dbReference>
<dbReference type="InterPro" id="IPR010174">
    <property type="entry name" value="Succinyl-DAP_deSuclase_DapE"/>
</dbReference>
<dbReference type="Gene3D" id="3.30.70.360">
    <property type="match status" value="1"/>
</dbReference>
<dbReference type="EMBL" id="CAFBLT010000001">
    <property type="protein sequence ID" value="CAB4860726.1"/>
    <property type="molecule type" value="Genomic_DNA"/>
</dbReference>
<dbReference type="GO" id="GO:0006526">
    <property type="term" value="P:L-arginine biosynthetic process"/>
    <property type="evidence" value="ECO:0007669"/>
    <property type="project" value="TreeGrafter"/>
</dbReference>